<dbReference type="Gene3D" id="2.60.120.260">
    <property type="entry name" value="Galactose-binding domain-like"/>
    <property type="match status" value="1"/>
</dbReference>
<dbReference type="EMBL" id="JAVLVU010000001">
    <property type="protein sequence ID" value="MDT3404548.1"/>
    <property type="molecule type" value="Genomic_DNA"/>
</dbReference>
<evidence type="ECO:0000256" key="2">
    <source>
        <dbReference type="ARBA" id="ARBA00012756"/>
    </source>
</evidence>
<dbReference type="Proteomes" id="UP001258315">
    <property type="component" value="Unassembled WGS sequence"/>
</dbReference>
<dbReference type="SUPFAM" id="SSF49785">
    <property type="entry name" value="Galactose-binding domain-like"/>
    <property type="match status" value="1"/>
</dbReference>
<proteinExistence type="predicted"/>
<keyword evidence="5" id="KW-0732">Signal</keyword>
<keyword evidence="3" id="KW-0378">Hydrolase</keyword>
<dbReference type="InterPro" id="IPR008979">
    <property type="entry name" value="Galactose-bd-like_sf"/>
</dbReference>
<evidence type="ECO:0000256" key="5">
    <source>
        <dbReference type="SAM" id="SignalP"/>
    </source>
</evidence>
<protein>
    <recommendedName>
        <fullName evidence="2">beta-galactosidase</fullName>
        <ecNumber evidence="2">3.2.1.23</ecNumber>
    </recommendedName>
</protein>
<sequence length="160" mass="18069">MSSAVRHITLICLLTLAGLTSFAQQTQKMYLSGTGSDKTVNWQFYCSAGRNSGKWTTIPVPSNWELQGFGKYNYGWAKDTARGKEVGQYKYKFKVPASFKGKTVQIVFEGAMTDTEVKINGKLRRANAPGFVLCFQIRCYLADKIRWYQLVRSNCCQAFS</sequence>
<dbReference type="RefSeq" id="WP_311951961.1">
    <property type="nucleotide sequence ID" value="NZ_JAVLVU010000001.1"/>
</dbReference>
<accession>A0ABU3GXP9</accession>
<feature type="chain" id="PRO_5045766579" description="beta-galactosidase" evidence="5">
    <location>
        <begin position="24"/>
        <end position="160"/>
    </location>
</feature>
<comment type="caution">
    <text evidence="6">The sequence shown here is derived from an EMBL/GenBank/DDBJ whole genome shotgun (WGS) entry which is preliminary data.</text>
</comment>
<dbReference type="InterPro" id="IPR050347">
    <property type="entry name" value="Bact_Beta-galactosidase"/>
</dbReference>
<dbReference type="PANTHER" id="PTHR46323:SF2">
    <property type="entry name" value="BETA-GALACTOSIDASE"/>
    <property type="match status" value="1"/>
</dbReference>
<comment type="catalytic activity">
    <reaction evidence="1">
        <text>Hydrolysis of terminal non-reducing beta-D-galactose residues in beta-D-galactosides.</text>
        <dbReference type="EC" id="3.2.1.23"/>
    </reaction>
</comment>
<reference evidence="7" key="1">
    <citation type="submission" date="2023-07" db="EMBL/GenBank/DDBJ databases">
        <title>Functional and genomic diversity of the sorghum phyllosphere microbiome.</title>
        <authorList>
            <person name="Shade A."/>
        </authorList>
    </citation>
    <scope>NUCLEOTIDE SEQUENCE [LARGE SCALE GENOMIC DNA]</scope>
    <source>
        <strain evidence="7">SORGH_AS_0422</strain>
    </source>
</reference>
<evidence type="ECO:0000256" key="4">
    <source>
        <dbReference type="ARBA" id="ARBA00023295"/>
    </source>
</evidence>
<dbReference type="PANTHER" id="PTHR46323">
    <property type="entry name" value="BETA-GALACTOSIDASE"/>
    <property type="match status" value="1"/>
</dbReference>
<name>A0ABU3GXP9_9SPHI</name>
<organism evidence="6 7">
    <name type="scientific">Mucilaginibacter terrae</name>
    <dbReference type="NCBI Taxonomy" id="1955052"/>
    <lineage>
        <taxon>Bacteria</taxon>
        <taxon>Pseudomonadati</taxon>
        <taxon>Bacteroidota</taxon>
        <taxon>Sphingobacteriia</taxon>
        <taxon>Sphingobacteriales</taxon>
        <taxon>Sphingobacteriaceae</taxon>
        <taxon>Mucilaginibacter</taxon>
    </lineage>
</organism>
<evidence type="ECO:0000313" key="7">
    <source>
        <dbReference type="Proteomes" id="UP001258315"/>
    </source>
</evidence>
<evidence type="ECO:0000256" key="1">
    <source>
        <dbReference type="ARBA" id="ARBA00001412"/>
    </source>
</evidence>
<evidence type="ECO:0000313" key="6">
    <source>
        <dbReference type="EMBL" id="MDT3404548.1"/>
    </source>
</evidence>
<gene>
    <name evidence="6" type="ORF">QE417_003620</name>
</gene>
<keyword evidence="7" id="KW-1185">Reference proteome</keyword>
<keyword evidence="4" id="KW-0326">Glycosidase</keyword>
<dbReference type="EC" id="3.2.1.23" evidence="2"/>
<feature type="signal peptide" evidence="5">
    <location>
        <begin position="1"/>
        <end position="23"/>
    </location>
</feature>
<evidence type="ECO:0000256" key="3">
    <source>
        <dbReference type="ARBA" id="ARBA00022801"/>
    </source>
</evidence>